<dbReference type="Gramene" id="PSS32775">
    <property type="protein sequence ID" value="PSS32775"/>
    <property type="gene ID" value="CEY00_Acc03075"/>
</dbReference>
<reference evidence="2" key="2">
    <citation type="journal article" date="2018" name="BMC Genomics">
        <title>A manually annotated Actinidia chinensis var. chinensis (kiwifruit) genome highlights the challenges associated with draft genomes and gene prediction in plants.</title>
        <authorList>
            <person name="Pilkington S.M."/>
            <person name="Crowhurst R."/>
            <person name="Hilario E."/>
            <person name="Nardozza S."/>
            <person name="Fraser L."/>
            <person name="Peng Y."/>
            <person name="Gunaseelan K."/>
            <person name="Simpson R."/>
            <person name="Tahir J."/>
            <person name="Deroles S.C."/>
            <person name="Templeton K."/>
            <person name="Luo Z."/>
            <person name="Davy M."/>
            <person name="Cheng C."/>
            <person name="McNeilage M."/>
            <person name="Scaglione D."/>
            <person name="Liu Y."/>
            <person name="Zhang Q."/>
            <person name="Datson P."/>
            <person name="De Silva N."/>
            <person name="Gardiner S.E."/>
            <person name="Bassett H."/>
            <person name="Chagne D."/>
            <person name="McCallum J."/>
            <person name="Dzierzon H."/>
            <person name="Deng C."/>
            <person name="Wang Y.Y."/>
            <person name="Barron L."/>
            <person name="Manako K."/>
            <person name="Bowen J."/>
            <person name="Foster T.M."/>
            <person name="Erridge Z.A."/>
            <person name="Tiffin H."/>
            <person name="Waite C.N."/>
            <person name="Davies K.M."/>
            <person name="Grierson E.P."/>
            <person name="Laing W.A."/>
            <person name="Kirk R."/>
            <person name="Chen X."/>
            <person name="Wood M."/>
            <person name="Montefiori M."/>
            <person name="Brummell D.A."/>
            <person name="Schwinn K.E."/>
            <person name="Catanach A."/>
            <person name="Fullerton C."/>
            <person name="Li D."/>
            <person name="Meiyalaghan S."/>
            <person name="Nieuwenhuizen N."/>
            <person name="Read N."/>
            <person name="Prakash R."/>
            <person name="Hunter D."/>
            <person name="Zhang H."/>
            <person name="McKenzie M."/>
            <person name="Knabel M."/>
            <person name="Harris A."/>
            <person name="Allan A.C."/>
            <person name="Gleave A."/>
            <person name="Chen A."/>
            <person name="Janssen B.J."/>
            <person name="Plunkett B."/>
            <person name="Ampomah-Dwamena C."/>
            <person name="Voogd C."/>
            <person name="Leif D."/>
            <person name="Lafferty D."/>
            <person name="Souleyre E.J.F."/>
            <person name="Varkonyi-Gasic E."/>
            <person name="Gambi F."/>
            <person name="Hanley J."/>
            <person name="Yao J.L."/>
            <person name="Cheung J."/>
            <person name="David K.M."/>
            <person name="Warren B."/>
            <person name="Marsh K."/>
            <person name="Snowden K.C."/>
            <person name="Lin-Wang K."/>
            <person name="Brian L."/>
            <person name="Martinez-Sanchez M."/>
            <person name="Wang M."/>
            <person name="Ileperuma N."/>
            <person name="Macnee N."/>
            <person name="Campin R."/>
            <person name="McAtee P."/>
            <person name="Drummond R.S.M."/>
            <person name="Espley R.V."/>
            <person name="Ireland H.S."/>
            <person name="Wu R."/>
            <person name="Atkinson R.G."/>
            <person name="Karunairetnam S."/>
            <person name="Bulley S."/>
            <person name="Chunkath S."/>
            <person name="Hanley Z."/>
            <person name="Storey R."/>
            <person name="Thrimawithana A.H."/>
            <person name="Thomson S."/>
            <person name="David C."/>
            <person name="Testolin R."/>
            <person name="Huang H."/>
            <person name="Hellens R.P."/>
            <person name="Schaffer R.J."/>
        </authorList>
    </citation>
    <scope>NUCLEOTIDE SEQUENCE [LARGE SCALE GENOMIC DNA]</scope>
    <source>
        <strain evidence="2">cv. Red5</strain>
    </source>
</reference>
<dbReference type="OMA" id="NIVCEAN"/>
<keyword evidence="1" id="KW-0418">Kinase</keyword>
<keyword evidence="1" id="KW-0808">Transferase</keyword>
<dbReference type="Gene3D" id="1.10.510.10">
    <property type="entry name" value="Transferase(Phosphotransferase) domain 1"/>
    <property type="match status" value="1"/>
</dbReference>
<gene>
    <name evidence="1" type="ORF">CEY00_Acc03075</name>
</gene>
<sequence>MRPISHGRNIVCEANAACQSGLMFSVIDRNMGPYPSECIKRFMALALKCSQDKTDVRPIMLELVRELENIVSKLPESDTVQLELDASSSGISGSTTLSVYAKRNPYVSMDFPRSDLVSGVMPTIRPR</sequence>
<dbReference type="STRING" id="1590841.A0A2R6RRY2"/>
<keyword evidence="2" id="KW-1185">Reference proteome</keyword>
<accession>A0A2R6RRY2</accession>
<dbReference type="AlphaFoldDB" id="A0A2R6RRY2"/>
<evidence type="ECO:0000313" key="2">
    <source>
        <dbReference type="Proteomes" id="UP000241394"/>
    </source>
</evidence>
<dbReference type="InParanoid" id="A0A2R6RRY2"/>
<organism evidence="1 2">
    <name type="scientific">Actinidia chinensis var. chinensis</name>
    <name type="common">Chinese soft-hair kiwi</name>
    <dbReference type="NCBI Taxonomy" id="1590841"/>
    <lineage>
        <taxon>Eukaryota</taxon>
        <taxon>Viridiplantae</taxon>
        <taxon>Streptophyta</taxon>
        <taxon>Embryophyta</taxon>
        <taxon>Tracheophyta</taxon>
        <taxon>Spermatophyta</taxon>
        <taxon>Magnoliopsida</taxon>
        <taxon>eudicotyledons</taxon>
        <taxon>Gunneridae</taxon>
        <taxon>Pentapetalae</taxon>
        <taxon>asterids</taxon>
        <taxon>Ericales</taxon>
        <taxon>Actinidiaceae</taxon>
        <taxon>Actinidia</taxon>
    </lineage>
</organism>
<name>A0A2R6RRY2_ACTCC</name>
<dbReference type="Proteomes" id="UP000241394">
    <property type="component" value="Chromosome LG3"/>
</dbReference>
<dbReference type="GO" id="GO:0016301">
    <property type="term" value="F:kinase activity"/>
    <property type="evidence" value="ECO:0007669"/>
    <property type="project" value="UniProtKB-KW"/>
</dbReference>
<reference evidence="1 2" key="1">
    <citation type="submission" date="2017-07" db="EMBL/GenBank/DDBJ databases">
        <title>An improved, manually edited Actinidia chinensis var. chinensis (kiwifruit) genome highlights the challenges associated with draft genomes and gene prediction in plants.</title>
        <authorList>
            <person name="Pilkington S."/>
            <person name="Crowhurst R."/>
            <person name="Hilario E."/>
            <person name="Nardozza S."/>
            <person name="Fraser L."/>
            <person name="Peng Y."/>
            <person name="Gunaseelan K."/>
            <person name="Simpson R."/>
            <person name="Tahir J."/>
            <person name="Deroles S."/>
            <person name="Templeton K."/>
            <person name="Luo Z."/>
            <person name="Davy M."/>
            <person name="Cheng C."/>
            <person name="Mcneilage M."/>
            <person name="Scaglione D."/>
            <person name="Liu Y."/>
            <person name="Zhang Q."/>
            <person name="Datson P."/>
            <person name="De Silva N."/>
            <person name="Gardiner S."/>
            <person name="Bassett H."/>
            <person name="Chagne D."/>
            <person name="Mccallum J."/>
            <person name="Dzierzon H."/>
            <person name="Deng C."/>
            <person name="Wang Y.-Y."/>
            <person name="Barron N."/>
            <person name="Manako K."/>
            <person name="Bowen J."/>
            <person name="Foster T."/>
            <person name="Erridge Z."/>
            <person name="Tiffin H."/>
            <person name="Waite C."/>
            <person name="Davies K."/>
            <person name="Grierson E."/>
            <person name="Laing W."/>
            <person name="Kirk R."/>
            <person name="Chen X."/>
            <person name="Wood M."/>
            <person name="Montefiori M."/>
            <person name="Brummell D."/>
            <person name="Schwinn K."/>
            <person name="Catanach A."/>
            <person name="Fullerton C."/>
            <person name="Li D."/>
            <person name="Meiyalaghan S."/>
            <person name="Nieuwenhuizen N."/>
            <person name="Read N."/>
            <person name="Prakash R."/>
            <person name="Hunter D."/>
            <person name="Zhang H."/>
            <person name="Mckenzie M."/>
            <person name="Knabel M."/>
            <person name="Harris A."/>
            <person name="Allan A."/>
            <person name="Chen A."/>
            <person name="Janssen B."/>
            <person name="Plunkett B."/>
            <person name="Dwamena C."/>
            <person name="Voogd C."/>
            <person name="Leif D."/>
            <person name="Lafferty D."/>
            <person name="Souleyre E."/>
            <person name="Varkonyi-Gasic E."/>
            <person name="Gambi F."/>
            <person name="Hanley J."/>
            <person name="Yao J.-L."/>
            <person name="Cheung J."/>
            <person name="David K."/>
            <person name="Warren B."/>
            <person name="Marsh K."/>
            <person name="Snowden K."/>
            <person name="Lin-Wang K."/>
            <person name="Brian L."/>
            <person name="Martinez-Sanchez M."/>
            <person name="Wang M."/>
            <person name="Ileperuma N."/>
            <person name="Macnee N."/>
            <person name="Campin R."/>
            <person name="Mcatee P."/>
            <person name="Drummond R."/>
            <person name="Espley R."/>
            <person name="Ireland H."/>
            <person name="Wu R."/>
            <person name="Atkinson R."/>
            <person name="Karunairetnam S."/>
            <person name="Bulley S."/>
            <person name="Chunkath S."/>
            <person name="Hanley Z."/>
            <person name="Storey R."/>
            <person name="Thrimawithana A."/>
            <person name="Thomson S."/>
            <person name="David C."/>
            <person name="Testolin R."/>
        </authorList>
    </citation>
    <scope>NUCLEOTIDE SEQUENCE [LARGE SCALE GENOMIC DNA]</scope>
    <source>
        <strain evidence="2">cv. Red5</strain>
        <tissue evidence="1">Young leaf</tissue>
    </source>
</reference>
<protein>
    <submittedName>
        <fullName evidence="1">LRR receptor-like serine/threonine-protein kinase</fullName>
    </submittedName>
</protein>
<dbReference type="EMBL" id="NKQK01000003">
    <property type="protein sequence ID" value="PSS32775.1"/>
    <property type="molecule type" value="Genomic_DNA"/>
</dbReference>
<keyword evidence="1" id="KW-0675">Receptor</keyword>
<proteinExistence type="predicted"/>
<dbReference type="OrthoDB" id="4062651at2759"/>
<comment type="caution">
    <text evidence="1">The sequence shown here is derived from an EMBL/GenBank/DDBJ whole genome shotgun (WGS) entry which is preliminary data.</text>
</comment>
<evidence type="ECO:0000313" key="1">
    <source>
        <dbReference type="EMBL" id="PSS32775.1"/>
    </source>
</evidence>